<sequence>MRQTARMLRVGLTGGIGSGKSTVARRLVEHGAVLVDADQLAREVVEPGTDGLAEIVAAFGADVLTADGGLDRPALAARVFADDAARATLNAIVHPRVGARAQELIAAAPPDAIVVHDVPLLVENDLAPAYHLVVVVHADTELRVSRLTALRGSTEQDARARIAAQADDARRRAVADVWLDNSGSIDQVLAEVDALWVDRLVPYEANVRLRRYTPTPPRVVTADPTWPEQARRLAARVRAAAGPSGLRVDHVGSTSVPGLAAKDVIDLQLTVASLAEADALAEPLAEAGFPLVPELDRDDPQAIDPDPEHWRKRLHCGADPGRRVNLHVRVQGSPGWRSALLFRDWLRAEPRARADYQRLKTELARVHAGDDTTAHYTEAKKPWFDEWLPRAEQWAARTGWAPAD</sequence>
<keyword evidence="5" id="KW-0808">Transferase</keyword>
<protein>
    <recommendedName>
        <fullName evidence="5 6">Dephospho-CoA kinase</fullName>
        <ecNumber evidence="5 6">2.7.1.24</ecNumber>
    </recommendedName>
    <alternativeName>
        <fullName evidence="5">Dephosphocoenzyme A kinase</fullName>
    </alternativeName>
</protein>
<proteinExistence type="inferred from homology"/>
<evidence type="ECO:0000313" key="8">
    <source>
        <dbReference type="Proteomes" id="UP001206128"/>
    </source>
</evidence>
<dbReference type="GO" id="GO:0004140">
    <property type="term" value="F:dephospho-CoA kinase activity"/>
    <property type="evidence" value="ECO:0007669"/>
    <property type="project" value="UniProtKB-UniRule"/>
</dbReference>
<evidence type="ECO:0000256" key="2">
    <source>
        <dbReference type="ARBA" id="ARBA00011058"/>
    </source>
</evidence>
<dbReference type="InterPro" id="IPR007344">
    <property type="entry name" value="GrpB/CoaE"/>
</dbReference>
<dbReference type="InterPro" id="IPR043519">
    <property type="entry name" value="NT_sf"/>
</dbReference>
<comment type="similarity">
    <text evidence="1">In the N-terminal section; belongs to the CoaE family.</text>
</comment>
<reference evidence="7" key="1">
    <citation type="submission" date="2022-06" db="EMBL/GenBank/DDBJ databases">
        <title>Genomic Encyclopedia of Archaeal and Bacterial Type Strains, Phase II (KMG-II): from individual species to whole genera.</title>
        <authorList>
            <person name="Goeker M."/>
        </authorList>
    </citation>
    <scope>NUCLEOTIDE SEQUENCE</scope>
    <source>
        <strain evidence="7">DSM 43935</strain>
    </source>
</reference>
<comment type="catalytic activity">
    <reaction evidence="5">
        <text>3'-dephospho-CoA + ATP = ADP + CoA + H(+)</text>
        <dbReference type="Rhea" id="RHEA:18245"/>
        <dbReference type="ChEBI" id="CHEBI:15378"/>
        <dbReference type="ChEBI" id="CHEBI:30616"/>
        <dbReference type="ChEBI" id="CHEBI:57287"/>
        <dbReference type="ChEBI" id="CHEBI:57328"/>
        <dbReference type="ChEBI" id="CHEBI:456216"/>
        <dbReference type="EC" id="2.7.1.24"/>
    </reaction>
</comment>
<dbReference type="EC" id="2.7.1.24" evidence="5 6"/>
<dbReference type="AlphaFoldDB" id="A0AAE3KIK8"/>
<dbReference type="Pfam" id="PF01121">
    <property type="entry name" value="CoaE"/>
    <property type="match status" value="1"/>
</dbReference>
<dbReference type="NCBIfam" id="TIGR00152">
    <property type="entry name" value="dephospho-CoA kinase"/>
    <property type="match status" value="1"/>
</dbReference>
<comment type="similarity">
    <text evidence="2">In the C-terminal section; belongs to the UPF0157 (GrpB) family.</text>
</comment>
<gene>
    <name evidence="5" type="primary">coaE</name>
    <name evidence="7" type="ORF">LX83_006256</name>
</gene>
<dbReference type="PANTHER" id="PTHR34822:SF1">
    <property type="entry name" value="GRPB FAMILY PROTEIN"/>
    <property type="match status" value="1"/>
</dbReference>
<dbReference type="PROSITE" id="PS51219">
    <property type="entry name" value="DPCK"/>
    <property type="match status" value="1"/>
</dbReference>
<dbReference type="Pfam" id="PF04229">
    <property type="entry name" value="GrpB"/>
    <property type="match status" value="1"/>
</dbReference>
<dbReference type="SUPFAM" id="SSF81301">
    <property type="entry name" value="Nucleotidyltransferase"/>
    <property type="match status" value="1"/>
</dbReference>
<keyword evidence="5" id="KW-0963">Cytoplasm</keyword>
<dbReference type="InterPro" id="IPR027417">
    <property type="entry name" value="P-loop_NTPase"/>
</dbReference>
<dbReference type="InterPro" id="IPR001977">
    <property type="entry name" value="Depp_CoAkinase"/>
</dbReference>
<dbReference type="SUPFAM" id="SSF52540">
    <property type="entry name" value="P-loop containing nucleoside triphosphate hydrolases"/>
    <property type="match status" value="1"/>
</dbReference>
<dbReference type="NCBIfam" id="NF002879">
    <property type="entry name" value="PRK03333.1"/>
    <property type="match status" value="1"/>
</dbReference>
<name>A0AAE3KIK8_9PSEU</name>
<dbReference type="GO" id="GO:0005737">
    <property type="term" value="C:cytoplasm"/>
    <property type="evidence" value="ECO:0007669"/>
    <property type="project" value="UniProtKB-SubCell"/>
</dbReference>
<comment type="function">
    <text evidence="5">Catalyzes the phosphorylation of the 3'-hydroxyl group of dephosphocoenzyme A to form coenzyme A.</text>
</comment>
<keyword evidence="4 5" id="KW-0067">ATP-binding</keyword>
<dbReference type="Gene3D" id="3.40.50.300">
    <property type="entry name" value="P-loop containing nucleotide triphosphate hydrolases"/>
    <property type="match status" value="1"/>
</dbReference>
<comment type="subcellular location">
    <subcellularLocation>
        <location evidence="5">Cytoplasm</location>
    </subcellularLocation>
</comment>
<dbReference type="EMBL" id="JAMTCK010000018">
    <property type="protein sequence ID" value="MCP2169371.1"/>
    <property type="molecule type" value="Genomic_DNA"/>
</dbReference>
<evidence type="ECO:0000313" key="7">
    <source>
        <dbReference type="EMBL" id="MCP2169371.1"/>
    </source>
</evidence>
<dbReference type="HAMAP" id="MF_00376">
    <property type="entry name" value="Dephospho_CoA_kinase"/>
    <property type="match status" value="1"/>
</dbReference>
<dbReference type="PANTHER" id="PTHR34822">
    <property type="entry name" value="GRPB DOMAIN PROTEIN (AFU_ORTHOLOGUE AFUA_1G01530)"/>
    <property type="match status" value="1"/>
</dbReference>
<dbReference type="GO" id="GO:0005524">
    <property type="term" value="F:ATP binding"/>
    <property type="evidence" value="ECO:0007669"/>
    <property type="project" value="UniProtKB-UniRule"/>
</dbReference>
<evidence type="ECO:0000256" key="6">
    <source>
        <dbReference type="NCBIfam" id="TIGR00152"/>
    </source>
</evidence>
<evidence type="ECO:0000256" key="5">
    <source>
        <dbReference type="HAMAP-Rule" id="MF_00376"/>
    </source>
</evidence>
<keyword evidence="5 7" id="KW-0418">Kinase</keyword>
<keyword evidence="3 5" id="KW-0547">Nucleotide-binding</keyword>
<comment type="pathway">
    <text evidence="5">Cofactor biosynthesis; coenzyme A biosynthesis; CoA from (R)-pantothenate: step 5/5.</text>
</comment>
<dbReference type="CDD" id="cd02022">
    <property type="entry name" value="DPCK"/>
    <property type="match status" value="1"/>
</dbReference>
<feature type="binding site" evidence="5">
    <location>
        <begin position="17"/>
        <end position="22"/>
    </location>
    <ligand>
        <name>ATP</name>
        <dbReference type="ChEBI" id="CHEBI:30616"/>
    </ligand>
</feature>
<accession>A0AAE3KIK8</accession>
<dbReference type="Proteomes" id="UP001206128">
    <property type="component" value="Unassembled WGS sequence"/>
</dbReference>
<dbReference type="GO" id="GO:0015937">
    <property type="term" value="P:coenzyme A biosynthetic process"/>
    <property type="evidence" value="ECO:0007669"/>
    <property type="project" value="UniProtKB-UniRule"/>
</dbReference>
<comment type="caution">
    <text evidence="7">The sequence shown here is derived from an EMBL/GenBank/DDBJ whole genome shotgun (WGS) entry which is preliminary data.</text>
</comment>
<organism evidence="7 8">
    <name type="scientific">Goodfellowiella coeruleoviolacea</name>
    <dbReference type="NCBI Taxonomy" id="334858"/>
    <lineage>
        <taxon>Bacteria</taxon>
        <taxon>Bacillati</taxon>
        <taxon>Actinomycetota</taxon>
        <taxon>Actinomycetes</taxon>
        <taxon>Pseudonocardiales</taxon>
        <taxon>Pseudonocardiaceae</taxon>
        <taxon>Goodfellowiella</taxon>
    </lineage>
</organism>
<evidence type="ECO:0000256" key="4">
    <source>
        <dbReference type="ARBA" id="ARBA00022840"/>
    </source>
</evidence>
<evidence type="ECO:0000256" key="1">
    <source>
        <dbReference type="ARBA" id="ARBA00008826"/>
    </source>
</evidence>
<comment type="similarity">
    <text evidence="5">Belongs to the CoaE family.</text>
</comment>
<evidence type="ECO:0000256" key="3">
    <source>
        <dbReference type="ARBA" id="ARBA00022741"/>
    </source>
</evidence>
<dbReference type="Gene3D" id="3.30.460.10">
    <property type="entry name" value="Beta Polymerase, domain 2"/>
    <property type="match status" value="1"/>
</dbReference>
<keyword evidence="5" id="KW-0173">Coenzyme A biosynthesis</keyword>
<keyword evidence="8" id="KW-1185">Reference proteome</keyword>